<dbReference type="SUPFAM" id="SSF53720">
    <property type="entry name" value="ALDH-like"/>
    <property type="match status" value="1"/>
</dbReference>
<proteinExistence type="inferred from homology"/>
<dbReference type="GO" id="GO:0005737">
    <property type="term" value="C:cytoplasm"/>
    <property type="evidence" value="ECO:0007669"/>
    <property type="project" value="TreeGrafter"/>
</dbReference>
<gene>
    <name evidence="5" type="ORF">VNI00_019185</name>
</gene>
<dbReference type="InterPro" id="IPR016163">
    <property type="entry name" value="Ald_DH_C"/>
</dbReference>
<organism evidence="5 6">
    <name type="scientific">Paramarasmius palmivorus</name>
    <dbReference type="NCBI Taxonomy" id="297713"/>
    <lineage>
        <taxon>Eukaryota</taxon>
        <taxon>Fungi</taxon>
        <taxon>Dikarya</taxon>
        <taxon>Basidiomycota</taxon>
        <taxon>Agaricomycotina</taxon>
        <taxon>Agaricomycetes</taxon>
        <taxon>Agaricomycetidae</taxon>
        <taxon>Agaricales</taxon>
        <taxon>Marasmiineae</taxon>
        <taxon>Marasmiaceae</taxon>
        <taxon>Paramarasmius</taxon>
    </lineage>
</organism>
<sequence length="170" mass="18136">MLGAPFIVFDDCNLDEALSAAIICKFRGSGQTCICANRIYVQEGVYAEFTSRLAEKVAGFKVGNGLDSDTAHGPLIHTRAVQKVIRHVEDAVSKGASILVGGKPIGDPNCSSFAPTVLSEVSPTALFHTEETFSPLAFLTKFTTKDEDIQLANNTDIELAGYFFSGDVGV</sequence>
<dbReference type="FunFam" id="3.40.309.10:FF:000004">
    <property type="entry name" value="Succinate-semialdehyde dehydrogenase I"/>
    <property type="match status" value="1"/>
</dbReference>
<evidence type="ECO:0000256" key="1">
    <source>
        <dbReference type="ARBA" id="ARBA00005176"/>
    </source>
</evidence>
<dbReference type="AlphaFoldDB" id="A0AAW0APB5"/>
<keyword evidence="3" id="KW-0560">Oxidoreductase</keyword>
<dbReference type="Proteomes" id="UP001383192">
    <property type="component" value="Unassembled WGS sequence"/>
</dbReference>
<comment type="caution">
    <text evidence="5">The sequence shown here is derived from an EMBL/GenBank/DDBJ whole genome shotgun (WGS) entry which is preliminary data.</text>
</comment>
<comment type="similarity">
    <text evidence="2">Belongs to the aldehyde dehydrogenase family.</text>
</comment>
<dbReference type="InterPro" id="IPR016161">
    <property type="entry name" value="Ald_DH/histidinol_DH"/>
</dbReference>
<dbReference type="PANTHER" id="PTHR43353">
    <property type="entry name" value="SUCCINATE-SEMIALDEHYDE DEHYDROGENASE, MITOCHONDRIAL"/>
    <property type="match status" value="1"/>
</dbReference>
<evidence type="ECO:0000313" key="6">
    <source>
        <dbReference type="Proteomes" id="UP001383192"/>
    </source>
</evidence>
<name>A0AAW0APB5_9AGAR</name>
<dbReference type="InterPro" id="IPR015590">
    <property type="entry name" value="Aldehyde_DH_dom"/>
</dbReference>
<reference evidence="5 6" key="1">
    <citation type="submission" date="2024-01" db="EMBL/GenBank/DDBJ databases">
        <title>A draft genome for a cacao thread blight-causing isolate of Paramarasmius palmivorus.</title>
        <authorList>
            <person name="Baruah I.K."/>
            <person name="Bukari Y."/>
            <person name="Amoako-Attah I."/>
            <person name="Meinhardt L.W."/>
            <person name="Bailey B.A."/>
            <person name="Cohen S.P."/>
        </authorList>
    </citation>
    <scope>NUCLEOTIDE SEQUENCE [LARGE SCALE GENOMIC DNA]</scope>
    <source>
        <strain evidence="5 6">GH-12</strain>
    </source>
</reference>
<dbReference type="GO" id="GO:0004777">
    <property type="term" value="F:succinate-semialdehyde dehydrogenase (NAD+) activity"/>
    <property type="evidence" value="ECO:0007669"/>
    <property type="project" value="TreeGrafter"/>
</dbReference>
<dbReference type="EMBL" id="JAYKXP010000329">
    <property type="protein sequence ID" value="KAK7015160.1"/>
    <property type="molecule type" value="Genomic_DNA"/>
</dbReference>
<protein>
    <recommendedName>
        <fullName evidence="4">Aldehyde dehydrogenase domain-containing protein</fullName>
    </recommendedName>
</protein>
<dbReference type="InterPro" id="IPR050740">
    <property type="entry name" value="Aldehyde_DH_Superfamily"/>
</dbReference>
<keyword evidence="6" id="KW-1185">Reference proteome</keyword>
<feature type="domain" description="Aldehyde dehydrogenase" evidence="4">
    <location>
        <begin position="4"/>
        <end position="168"/>
    </location>
</feature>
<dbReference type="Gene3D" id="3.40.309.10">
    <property type="entry name" value="Aldehyde Dehydrogenase, Chain A, domain 2"/>
    <property type="match status" value="1"/>
</dbReference>
<dbReference type="Pfam" id="PF00171">
    <property type="entry name" value="Aldedh"/>
    <property type="match status" value="1"/>
</dbReference>
<dbReference type="PANTHER" id="PTHR43353:SF5">
    <property type="entry name" value="SUCCINATE-SEMIALDEHYDE DEHYDROGENASE, MITOCHONDRIAL"/>
    <property type="match status" value="1"/>
</dbReference>
<comment type="pathway">
    <text evidence="1">Amino-acid degradation; 4-aminobutanoate degradation.</text>
</comment>
<evidence type="ECO:0000313" key="5">
    <source>
        <dbReference type="EMBL" id="KAK7015160.1"/>
    </source>
</evidence>
<evidence type="ECO:0000256" key="2">
    <source>
        <dbReference type="ARBA" id="ARBA00009986"/>
    </source>
</evidence>
<dbReference type="GO" id="GO:0009450">
    <property type="term" value="P:gamma-aminobutyric acid catabolic process"/>
    <property type="evidence" value="ECO:0007669"/>
    <property type="project" value="TreeGrafter"/>
</dbReference>
<evidence type="ECO:0000259" key="4">
    <source>
        <dbReference type="Pfam" id="PF00171"/>
    </source>
</evidence>
<evidence type="ECO:0000256" key="3">
    <source>
        <dbReference type="ARBA" id="ARBA00023002"/>
    </source>
</evidence>
<accession>A0AAW0APB5</accession>